<dbReference type="InterPro" id="IPR011990">
    <property type="entry name" value="TPR-like_helical_dom_sf"/>
</dbReference>
<keyword evidence="2" id="KW-0808">Transferase</keyword>
<keyword evidence="3" id="KW-1185">Reference proteome</keyword>
<dbReference type="Gene3D" id="1.25.40.10">
    <property type="entry name" value="Tetratricopeptide repeat domain"/>
    <property type="match status" value="1"/>
</dbReference>
<dbReference type="HOGENOM" id="CLU_023736_1_0_9"/>
<dbReference type="InterPro" id="IPR019734">
    <property type="entry name" value="TPR_rpt"/>
</dbReference>
<gene>
    <name evidence="2" type="ordered locus">Desru_2402</name>
</gene>
<dbReference type="Pfam" id="PF13181">
    <property type="entry name" value="TPR_8"/>
    <property type="match status" value="1"/>
</dbReference>
<reference evidence="3" key="1">
    <citation type="submission" date="2011-05" db="EMBL/GenBank/DDBJ databases">
        <title>Complete sequence of Desulfotomaculum ruminis DSM 2154.</title>
        <authorList>
            <person name="Lucas S."/>
            <person name="Copeland A."/>
            <person name="Lapidus A."/>
            <person name="Cheng J.-F."/>
            <person name="Goodwin L."/>
            <person name="Pitluck S."/>
            <person name="Lu M."/>
            <person name="Detter J.C."/>
            <person name="Han C."/>
            <person name="Tapia R."/>
            <person name="Land M."/>
            <person name="Hauser L."/>
            <person name="Kyrpides N."/>
            <person name="Ivanova N."/>
            <person name="Mikhailova N."/>
            <person name="Pagani I."/>
            <person name="Stams A.J.M."/>
            <person name="Plugge C.M."/>
            <person name="Muyzer G."/>
            <person name="Kuever J."/>
            <person name="Parshina S.N."/>
            <person name="Ivanova A.E."/>
            <person name="Nazina T.N."/>
            <person name="Brambilla E."/>
            <person name="Spring S."/>
            <person name="Klenk H.-P."/>
            <person name="Woyke T."/>
        </authorList>
    </citation>
    <scope>NUCLEOTIDE SEQUENCE [LARGE SCALE GENOMIC DNA]</scope>
    <source>
        <strain evidence="3">ATCC 23193 / DSM 2154 / NCIB 8452 / DL</strain>
    </source>
</reference>
<accession>F6DN54</accession>
<dbReference type="InterPro" id="IPR001173">
    <property type="entry name" value="Glyco_trans_2-like"/>
</dbReference>
<evidence type="ECO:0000313" key="2">
    <source>
        <dbReference type="EMBL" id="AEG60643.1"/>
    </source>
</evidence>
<name>F6DN54_DESRL</name>
<dbReference type="InterPro" id="IPR029044">
    <property type="entry name" value="Nucleotide-diphossugar_trans"/>
</dbReference>
<dbReference type="OrthoDB" id="9815923at2"/>
<dbReference type="eggNOG" id="COG0463">
    <property type="taxonomic scope" value="Bacteria"/>
</dbReference>
<dbReference type="AlphaFoldDB" id="F6DN54"/>
<dbReference type="eggNOG" id="COG0457">
    <property type="taxonomic scope" value="Bacteria"/>
</dbReference>
<dbReference type="SUPFAM" id="SSF48452">
    <property type="entry name" value="TPR-like"/>
    <property type="match status" value="2"/>
</dbReference>
<dbReference type="Gene3D" id="3.90.550.10">
    <property type="entry name" value="Spore Coat Polysaccharide Biosynthesis Protein SpsA, Chain A"/>
    <property type="match status" value="1"/>
</dbReference>
<dbReference type="PANTHER" id="PTHR43630:SF2">
    <property type="entry name" value="GLYCOSYLTRANSFERASE"/>
    <property type="match status" value="1"/>
</dbReference>
<dbReference type="Proteomes" id="UP000009234">
    <property type="component" value="Chromosome"/>
</dbReference>
<reference evidence="2 3" key="2">
    <citation type="journal article" date="2012" name="Stand. Genomic Sci.">
        <title>Complete genome sequence of the sulfate-reducing firmicute Desulfotomaculum ruminis type strain (DL(T)).</title>
        <authorList>
            <person name="Spring S."/>
            <person name="Visser M."/>
            <person name="Lu M."/>
            <person name="Copeland A."/>
            <person name="Lapidus A."/>
            <person name="Lucas S."/>
            <person name="Cheng J.F."/>
            <person name="Han C."/>
            <person name="Tapia R."/>
            <person name="Goodwin L.A."/>
            <person name="Pitluck S."/>
            <person name="Ivanova N."/>
            <person name="Land M."/>
            <person name="Hauser L."/>
            <person name="Larimer F."/>
            <person name="Rohde M."/>
            <person name="Goker M."/>
            <person name="Detter J.C."/>
            <person name="Kyrpides N.C."/>
            <person name="Woyke T."/>
            <person name="Schaap P.J."/>
            <person name="Plugge C.M."/>
            <person name="Muyzer G."/>
            <person name="Kuever J."/>
            <person name="Pereira I.A."/>
            <person name="Parshina S.N."/>
            <person name="Bernier-Latmani R."/>
            <person name="Stams A.J."/>
            <person name="Klenk H.P."/>
        </authorList>
    </citation>
    <scope>NUCLEOTIDE SEQUENCE [LARGE SCALE GENOMIC DNA]</scope>
    <source>
        <strain evidence="3">ATCC 23193 / DSM 2154 / NCIB 8452 / DL</strain>
    </source>
</reference>
<protein>
    <submittedName>
        <fullName evidence="2">Glycosyl transferase family 2</fullName>
    </submittedName>
</protein>
<feature type="domain" description="Glycosyltransferase 2-like" evidence="1">
    <location>
        <begin position="7"/>
        <end position="98"/>
    </location>
</feature>
<dbReference type="SMART" id="SM00028">
    <property type="entry name" value="TPR"/>
    <property type="match status" value="3"/>
</dbReference>
<dbReference type="Pfam" id="PF00535">
    <property type="entry name" value="Glycos_transf_2"/>
    <property type="match status" value="1"/>
</dbReference>
<dbReference type="PANTHER" id="PTHR43630">
    <property type="entry name" value="POLY-BETA-1,6-N-ACETYL-D-GLUCOSAMINE SYNTHASE"/>
    <property type="match status" value="1"/>
</dbReference>
<dbReference type="RefSeq" id="WP_013842399.1">
    <property type="nucleotide sequence ID" value="NC_015589.1"/>
</dbReference>
<organism evidence="2 3">
    <name type="scientific">Desulforamulus ruminis (strain ATCC 23193 / DSM 2154 / NCIMB 8452 / DL)</name>
    <name type="common">Desulfotomaculum ruminis</name>
    <dbReference type="NCBI Taxonomy" id="696281"/>
    <lineage>
        <taxon>Bacteria</taxon>
        <taxon>Bacillati</taxon>
        <taxon>Bacillota</taxon>
        <taxon>Clostridia</taxon>
        <taxon>Eubacteriales</taxon>
        <taxon>Peptococcaceae</taxon>
        <taxon>Desulforamulus</taxon>
    </lineage>
</organism>
<sequence>MSTITLAMIVRNEAHYLAACLDSVKDHVDEIVIVDTGSTDHTLHIAAGYTDKIYPFPWQGNFSEARNYAIGQSTGEWILSLDADERLVCPTGHLKEILSRDPRIEAYMLPLDYQINEQTGEYNRFLVLRLFKNKKEYFFTGPIHEQVVIQKKETVGQVDSLHIQHTPVSAQERNRKRGRNLTSLKKACAANPEDPFLQYYLGVEWLGLGKPRRALPLLQKAYRHLTDEHILVRAPALRYLLLCLNAMGRFDQTICLGQEAALAYPDYTDIYYLTGLALSEKQEYKLAVKWLEQSVQCGVPPAYYSHMQGSGGFLAYYHKGYCHEKLGQEAEAKACYEKALRENHRFFYPVGSLFLLLLRNQGARRAVDYFKGEKFFNHPPIALTLAEMLFALGSPGMARECLEGEVSTDSYEEILFQRGKYHIYCGDFRRGLIYFDLLPENSIFLEKVYLHKALALWLSGAYQEGRELALTLWKNPGLRPLAKVLLEISSRLQQDLTLEPKEHREGLEFTEASLLFDLCGRYLPDLPAVGCHHLKKLTGILQNRLLGATGGVSWLDEYYKDKIQGIQECFHSRFGWVKWRHE</sequence>
<evidence type="ECO:0000259" key="1">
    <source>
        <dbReference type="Pfam" id="PF00535"/>
    </source>
</evidence>
<dbReference type="GO" id="GO:0016740">
    <property type="term" value="F:transferase activity"/>
    <property type="evidence" value="ECO:0007669"/>
    <property type="project" value="UniProtKB-KW"/>
</dbReference>
<evidence type="ECO:0000313" key="3">
    <source>
        <dbReference type="Proteomes" id="UP000009234"/>
    </source>
</evidence>
<dbReference type="EMBL" id="CP002780">
    <property type="protein sequence ID" value="AEG60643.1"/>
    <property type="molecule type" value="Genomic_DNA"/>
</dbReference>
<dbReference type="CDD" id="cd02511">
    <property type="entry name" value="Beta4Glucosyltransferase"/>
    <property type="match status" value="1"/>
</dbReference>
<dbReference type="SUPFAM" id="SSF53448">
    <property type="entry name" value="Nucleotide-diphospho-sugar transferases"/>
    <property type="match status" value="1"/>
</dbReference>
<dbReference type="STRING" id="696281.Desru_2402"/>
<dbReference type="KEGG" id="dru:Desru_2402"/>
<proteinExistence type="predicted"/>